<dbReference type="Pfam" id="PF03537">
    <property type="entry name" value="Glyco_hydro_114"/>
    <property type="match status" value="1"/>
</dbReference>
<dbReference type="InterPro" id="IPR013785">
    <property type="entry name" value="Aldolase_TIM"/>
</dbReference>
<evidence type="ECO:0000259" key="2">
    <source>
        <dbReference type="Pfam" id="PF03537"/>
    </source>
</evidence>
<feature type="domain" description="Glycoside-hydrolase family GH114 TIM-barrel" evidence="2">
    <location>
        <begin position="32"/>
        <end position="245"/>
    </location>
</feature>
<dbReference type="EMBL" id="QYTW02000013">
    <property type="protein sequence ID" value="RST59196.1"/>
    <property type="molecule type" value="Genomic_DNA"/>
</dbReference>
<feature type="chain" id="PRO_5019512018" description="Glycoside-hydrolase family GH114 TIM-barrel domain-containing protein" evidence="1">
    <location>
        <begin position="22"/>
        <end position="274"/>
    </location>
</feature>
<protein>
    <recommendedName>
        <fullName evidence="2">Glycoside-hydrolase family GH114 TIM-barrel domain-containing protein</fullName>
    </recommendedName>
</protein>
<dbReference type="PROSITE" id="PS51257">
    <property type="entry name" value="PROKAR_LIPOPROTEIN"/>
    <property type="match status" value="1"/>
</dbReference>
<feature type="signal peptide" evidence="1">
    <location>
        <begin position="1"/>
        <end position="21"/>
    </location>
</feature>
<reference evidence="3 4" key="1">
    <citation type="submission" date="2018-12" db="EMBL/GenBank/DDBJ databases">
        <authorList>
            <person name="Sun L."/>
            <person name="Chen Z."/>
        </authorList>
    </citation>
    <scope>NUCLEOTIDE SEQUENCE [LARGE SCALE GENOMIC DNA]</scope>
    <source>
        <strain evidence="3 4">LMG 29736</strain>
    </source>
</reference>
<dbReference type="PANTHER" id="PTHR35882">
    <property type="entry name" value="PELA"/>
    <property type="match status" value="1"/>
</dbReference>
<accession>A0A429X6Z1</accession>
<dbReference type="InterPro" id="IPR004352">
    <property type="entry name" value="GH114_TIM-barrel"/>
</dbReference>
<dbReference type="InterPro" id="IPR017853">
    <property type="entry name" value="GH"/>
</dbReference>
<evidence type="ECO:0000313" key="3">
    <source>
        <dbReference type="EMBL" id="RST59196.1"/>
    </source>
</evidence>
<dbReference type="Proteomes" id="UP000287296">
    <property type="component" value="Unassembled WGS sequence"/>
</dbReference>
<dbReference type="RefSeq" id="WP_120116766.1">
    <property type="nucleotide sequence ID" value="NZ_QYTW02000013.1"/>
</dbReference>
<evidence type="ECO:0000256" key="1">
    <source>
        <dbReference type="SAM" id="SignalP"/>
    </source>
</evidence>
<name>A0A429X6Z1_SIMTE</name>
<organism evidence="3 4">
    <name type="scientific">Siminovitchia terrae</name>
    <name type="common">Bacillus terrae</name>
    <dbReference type="NCBI Taxonomy" id="1914933"/>
    <lineage>
        <taxon>Bacteria</taxon>
        <taxon>Bacillati</taxon>
        <taxon>Bacillota</taxon>
        <taxon>Bacilli</taxon>
        <taxon>Bacillales</taxon>
        <taxon>Bacillaceae</taxon>
        <taxon>Siminovitchia</taxon>
    </lineage>
</organism>
<comment type="caution">
    <text evidence="3">The sequence shown here is derived from an EMBL/GenBank/DDBJ whole genome shotgun (WGS) entry which is preliminary data.</text>
</comment>
<dbReference type="AlphaFoldDB" id="A0A429X6Z1"/>
<dbReference type="PANTHER" id="PTHR35882:SF2">
    <property type="entry name" value="PELA"/>
    <property type="match status" value="1"/>
</dbReference>
<keyword evidence="1" id="KW-0732">Signal</keyword>
<dbReference type="OrthoDB" id="2380315at2"/>
<dbReference type="SUPFAM" id="SSF51445">
    <property type="entry name" value="(Trans)glycosidases"/>
    <property type="match status" value="1"/>
</dbReference>
<proteinExistence type="predicted"/>
<sequence length="274" mass="32606">MMKKIILCSCVLPLFILGSCAERTTIKDIERFKYYLDKGSVKIGDQMKEMDLVIVEPIEMQQDYISAAQQQGTLVYGYINAMEGDKWNKELYHQFKEDDFYKDENGTKMYFEQWDSYMMDMTSVHYQKVLLEEIEKQVVQKGLDGVFLDTVGNINSFLQPDEQRSQNEAMREFMKKIKAEYDDLSIGQNWGFDTLMDYTTPYVDFIMWEDFSYREVAHDEWALEKMERLQKLRKQYGIQVLAIGFKDEAKSKKLSQKYGFKYLHNENGSYYNEW</sequence>
<gene>
    <name evidence="3" type="ORF">D5F11_013800</name>
</gene>
<evidence type="ECO:0000313" key="4">
    <source>
        <dbReference type="Proteomes" id="UP000287296"/>
    </source>
</evidence>
<dbReference type="Gene3D" id="3.20.20.70">
    <property type="entry name" value="Aldolase class I"/>
    <property type="match status" value="1"/>
</dbReference>